<keyword evidence="5 17" id="KW-0723">Serine/threonine-protein kinase</keyword>
<dbReference type="GO" id="GO:0009506">
    <property type="term" value="C:plasmodesma"/>
    <property type="evidence" value="ECO:0007669"/>
    <property type="project" value="TreeGrafter"/>
</dbReference>
<dbReference type="Proteomes" id="UP000467840">
    <property type="component" value="Chromosome 1"/>
</dbReference>
<keyword evidence="11 16" id="KW-0067">ATP-binding</keyword>
<gene>
    <name evidence="19" type="ORF">GH714_030998</name>
</gene>
<dbReference type="GO" id="GO:0005524">
    <property type="term" value="F:ATP binding"/>
    <property type="evidence" value="ECO:0007669"/>
    <property type="project" value="UniProtKB-UniRule"/>
</dbReference>
<evidence type="ECO:0000256" key="5">
    <source>
        <dbReference type="ARBA" id="ARBA00022527"/>
    </source>
</evidence>
<keyword evidence="12" id="KW-1133">Transmembrane helix</keyword>
<organism evidence="19 20">
    <name type="scientific">Hevea brasiliensis</name>
    <name type="common">Para rubber tree</name>
    <name type="synonym">Siphonia brasiliensis</name>
    <dbReference type="NCBI Taxonomy" id="3981"/>
    <lineage>
        <taxon>Eukaryota</taxon>
        <taxon>Viridiplantae</taxon>
        <taxon>Streptophyta</taxon>
        <taxon>Embryophyta</taxon>
        <taxon>Tracheophyta</taxon>
        <taxon>Spermatophyta</taxon>
        <taxon>Magnoliopsida</taxon>
        <taxon>eudicotyledons</taxon>
        <taxon>Gunneridae</taxon>
        <taxon>Pentapetalae</taxon>
        <taxon>rosids</taxon>
        <taxon>fabids</taxon>
        <taxon>Malpighiales</taxon>
        <taxon>Euphorbiaceae</taxon>
        <taxon>Crotonoideae</taxon>
        <taxon>Micrandreae</taxon>
        <taxon>Hevea</taxon>
    </lineage>
</organism>
<keyword evidence="15" id="KW-0325">Glycoprotein</keyword>
<evidence type="ECO:0000256" key="12">
    <source>
        <dbReference type="ARBA" id="ARBA00022989"/>
    </source>
</evidence>
<comment type="subcellular location">
    <subcellularLocation>
        <location evidence="1">Cell membrane</location>
        <topology evidence="1">Single-pass type I membrane protein</topology>
    </subcellularLocation>
</comment>
<accession>A0A6A6LCR1</accession>
<evidence type="ECO:0000256" key="13">
    <source>
        <dbReference type="ARBA" id="ARBA00023136"/>
    </source>
</evidence>
<feature type="domain" description="Protein kinase" evidence="18">
    <location>
        <begin position="131"/>
        <end position="378"/>
    </location>
</feature>
<evidence type="ECO:0000256" key="4">
    <source>
        <dbReference type="ARBA" id="ARBA00022475"/>
    </source>
</evidence>
<comment type="caution">
    <text evidence="19">The sequence shown here is derived from an EMBL/GenBank/DDBJ whole genome shotgun (WGS) entry which is preliminary data.</text>
</comment>
<reference evidence="19 20" key="1">
    <citation type="journal article" date="2020" name="Mol. Plant">
        <title>The Chromosome-Based Rubber Tree Genome Provides New Insights into Spurge Genome Evolution and Rubber Biosynthesis.</title>
        <authorList>
            <person name="Liu J."/>
            <person name="Shi C."/>
            <person name="Shi C.C."/>
            <person name="Li W."/>
            <person name="Zhang Q.J."/>
            <person name="Zhang Y."/>
            <person name="Li K."/>
            <person name="Lu H.F."/>
            <person name="Shi C."/>
            <person name="Zhu S.T."/>
            <person name="Xiao Z.Y."/>
            <person name="Nan H."/>
            <person name="Yue Y."/>
            <person name="Zhu X.G."/>
            <person name="Wu Y."/>
            <person name="Hong X.N."/>
            <person name="Fan G.Y."/>
            <person name="Tong Y."/>
            <person name="Zhang D."/>
            <person name="Mao C.L."/>
            <person name="Liu Y.L."/>
            <person name="Hao S.J."/>
            <person name="Liu W.Q."/>
            <person name="Lv M.Q."/>
            <person name="Zhang H.B."/>
            <person name="Liu Y."/>
            <person name="Hu-Tang G.R."/>
            <person name="Wang J.P."/>
            <person name="Wang J.H."/>
            <person name="Sun Y.H."/>
            <person name="Ni S.B."/>
            <person name="Chen W.B."/>
            <person name="Zhang X.C."/>
            <person name="Jiao Y.N."/>
            <person name="Eichler E.E."/>
            <person name="Li G.H."/>
            <person name="Liu X."/>
            <person name="Gao L.Z."/>
        </authorList>
    </citation>
    <scope>NUCLEOTIDE SEQUENCE [LARGE SCALE GENOMIC DNA]</scope>
    <source>
        <strain evidence="20">cv. GT1</strain>
        <tissue evidence="19">Leaf</tissue>
    </source>
</reference>
<dbReference type="GO" id="GO:0005886">
    <property type="term" value="C:plasma membrane"/>
    <property type="evidence" value="ECO:0007669"/>
    <property type="project" value="UniProtKB-SubCell"/>
</dbReference>
<keyword evidence="7" id="KW-0812">Transmembrane</keyword>
<evidence type="ECO:0000256" key="14">
    <source>
        <dbReference type="ARBA" id="ARBA00023170"/>
    </source>
</evidence>
<keyword evidence="10" id="KW-0418">Kinase</keyword>
<evidence type="ECO:0000256" key="16">
    <source>
        <dbReference type="PROSITE-ProRule" id="PRU10141"/>
    </source>
</evidence>
<dbReference type="FunFam" id="1.10.510.10:FF:000240">
    <property type="entry name" value="Lectin-domain containing receptor kinase A4.3"/>
    <property type="match status" value="1"/>
</dbReference>
<keyword evidence="14" id="KW-0675">Receptor</keyword>
<dbReference type="InterPro" id="IPR045272">
    <property type="entry name" value="ANXUR1/2-like"/>
</dbReference>
<dbReference type="GO" id="GO:0002229">
    <property type="term" value="P:defense response to oomycetes"/>
    <property type="evidence" value="ECO:0007669"/>
    <property type="project" value="UniProtKB-ARBA"/>
</dbReference>
<dbReference type="InterPro" id="IPR001245">
    <property type="entry name" value="Ser-Thr/Tyr_kinase_cat_dom"/>
</dbReference>
<dbReference type="PROSITE" id="PS50011">
    <property type="entry name" value="PROTEIN_KINASE_DOM"/>
    <property type="match status" value="1"/>
</dbReference>
<evidence type="ECO:0000256" key="3">
    <source>
        <dbReference type="ARBA" id="ARBA00010217"/>
    </source>
</evidence>
<evidence type="ECO:0000256" key="9">
    <source>
        <dbReference type="ARBA" id="ARBA00022741"/>
    </source>
</evidence>
<dbReference type="PROSITE" id="PS00108">
    <property type="entry name" value="PROTEIN_KINASE_ST"/>
    <property type="match status" value="1"/>
</dbReference>
<dbReference type="InterPro" id="IPR017441">
    <property type="entry name" value="Protein_kinase_ATP_BS"/>
</dbReference>
<name>A0A6A6LCR1_HEVBR</name>
<keyword evidence="8" id="KW-0732">Signal</keyword>
<evidence type="ECO:0000256" key="11">
    <source>
        <dbReference type="ARBA" id="ARBA00022840"/>
    </source>
</evidence>
<proteinExistence type="inferred from homology"/>
<dbReference type="Gene3D" id="1.10.510.10">
    <property type="entry name" value="Transferase(Phosphotransferase) domain 1"/>
    <property type="match status" value="1"/>
</dbReference>
<dbReference type="SMART" id="SM00220">
    <property type="entry name" value="S_TKc"/>
    <property type="match status" value="1"/>
</dbReference>
<keyword evidence="13" id="KW-0472">Membrane</keyword>
<feature type="binding site" evidence="16">
    <location>
        <position position="160"/>
    </location>
    <ligand>
        <name>ATP</name>
        <dbReference type="ChEBI" id="CHEBI:30616"/>
    </ligand>
</feature>
<comment type="similarity">
    <text evidence="3">In the C-terminal section; belongs to the protein kinase superfamily. Ser/Thr protein kinase family.</text>
</comment>
<keyword evidence="20" id="KW-1185">Reference proteome</keyword>
<comment type="similarity">
    <text evidence="17">Belongs to the protein kinase superfamily.</text>
</comment>
<evidence type="ECO:0000256" key="10">
    <source>
        <dbReference type="ARBA" id="ARBA00022777"/>
    </source>
</evidence>
<dbReference type="Pfam" id="PF07714">
    <property type="entry name" value="PK_Tyr_Ser-Thr"/>
    <property type="match status" value="1"/>
</dbReference>
<evidence type="ECO:0000256" key="8">
    <source>
        <dbReference type="ARBA" id="ARBA00022729"/>
    </source>
</evidence>
<dbReference type="EMBL" id="JAAGAX010000011">
    <property type="protein sequence ID" value="KAF2299221.1"/>
    <property type="molecule type" value="Genomic_DNA"/>
</dbReference>
<dbReference type="SUPFAM" id="SSF56112">
    <property type="entry name" value="Protein kinase-like (PK-like)"/>
    <property type="match status" value="1"/>
</dbReference>
<evidence type="ECO:0000256" key="2">
    <source>
        <dbReference type="ARBA" id="ARBA00008536"/>
    </source>
</evidence>
<dbReference type="FunFam" id="3.30.200.20:FF:000039">
    <property type="entry name" value="receptor-like protein kinase FERONIA"/>
    <property type="match status" value="1"/>
</dbReference>
<comment type="similarity">
    <text evidence="2">In the N-terminal section; belongs to the leguminous lectin family.</text>
</comment>
<dbReference type="InterPro" id="IPR000719">
    <property type="entry name" value="Prot_kinase_dom"/>
</dbReference>
<dbReference type="InterPro" id="IPR011009">
    <property type="entry name" value="Kinase-like_dom_sf"/>
</dbReference>
<keyword evidence="6" id="KW-0808">Transferase</keyword>
<dbReference type="CDD" id="cd14066">
    <property type="entry name" value="STKc_IRAK"/>
    <property type="match status" value="1"/>
</dbReference>
<sequence length="378" mass="42604">MPAATITLPYVGIDSNPFYLDNATALEKFYRLNVGGQDISGKDDTGMHRTWLQDLNYIFSGAVGFAIIPPDVKIQYTMKTPAYTAPVMRRVKDFGKSEAKSMPSTQIVSSLPSDRCRRFAIVEMKAATKNFDDENFIGSGGFGNVYKGYIGCGSIPVAIKRLDSSSKQGIHEFKTEIEMLSQLRHVNLVSLIGYCFDEGEMILVYDYMINGTLREHLYESNNNPLPWKKRLHICIGAARGLHYLHAEVANTIIHRDVKTSNILLDEKWVAKVSDFGLSKIAFNEAVSTIVKGTWGYLDPEYARYQQLTEKSDVYSFGVVLLEVLCARKPLNQKLEEEQMNLVNWAQKCIQNGTLCQIIDPHLKGRIAPECSSNLWRLH</sequence>
<dbReference type="InterPro" id="IPR008271">
    <property type="entry name" value="Ser/Thr_kinase_AS"/>
</dbReference>
<evidence type="ECO:0000256" key="7">
    <source>
        <dbReference type="ARBA" id="ARBA00022692"/>
    </source>
</evidence>
<evidence type="ECO:0000256" key="15">
    <source>
        <dbReference type="ARBA" id="ARBA00023180"/>
    </source>
</evidence>
<evidence type="ECO:0000313" key="19">
    <source>
        <dbReference type="EMBL" id="KAF2299221.1"/>
    </source>
</evidence>
<evidence type="ECO:0000256" key="17">
    <source>
        <dbReference type="RuleBase" id="RU000304"/>
    </source>
</evidence>
<dbReference type="PROSITE" id="PS00107">
    <property type="entry name" value="PROTEIN_KINASE_ATP"/>
    <property type="match status" value="1"/>
</dbReference>
<dbReference type="GO" id="GO:0004714">
    <property type="term" value="F:transmembrane receptor protein tyrosine kinase activity"/>
    <property type="evidence" value="ECO:0007669"/>
    <property type="project" value="InterPro"/>
</dbReference>
<dbReference type="PANTHER" id="PTHR27003:SF451">
    <property type="entry name" value="PROTEIN KINASE DOMAIN-CONTAINING PROTEIN"/>
    <property type="match status" value="1"/>
</dbReference>
<evidence type="ECO:0000313" key="20">
    <source>
        <dbReference type="Proteomes" id="UP000467840"/>
    </source>
</evidence>
<evidence type="ECO:0000259" key="18">
    <source>
        <dbReference type="PROSITE" id="PS50011"/>
    </source>
</evidence>
<keyword evidence="4" id="KW-1003">Cell membrane</keyword>
<dbReference type="GO" id="GO:0004674">
    <property type="term" value="F:protein serine/threonine kinase activity"/>
    <property type="evidence" value="ECO:0007669"/>
    <property type="project" value="UniProtKB-KW"/>
</dbReference>
<protein>
    <recommendedName>
        <fullName evidence="18">Protein kinase domain-containing protein</fullName>
    </recommendedName>
</protein>
<evidence type="ECO:0000256" key="1">
    <source>
        <dbReference type="ARBA" id="ARBA00004251"/>
    </source>
</evidence>
<keyword evidence="9 16" id="KW-0547">Nucleotide-binding</keyword>
<dbReference type="Gene3D" id="3.30.200.20">
    <property type="entry name" value="Phosphorylase Kinase, domain 1"/>
    <property type="match status" value="1"/>
</dbReference>
<dbReference type="PANTHER" id="PTHR27003">
    <property type="entry name" value="OS07G0166700 PROTEIN"/>
    <property type="match status" value="1"/>
</dbReference>
<dbReference type="AlphaFoldDB" id="A0A6A6LCR1"/>
<evidence type="ECO:0000256" key="6">
    <source>
        <dbReference type="ARBA" id="ARBA00022679"/>
    </source>
</evidence>